<evidence type="ECO:0000256" key="1">
    <source>
        <dbReference type="SAM" id="MobiDB-lite"/>
    </source>
</evidence>
<proteinExistence type="predicted"/>
<dbReference type="AlphaFoldDB" id="A0AA85ENK3"/>
<organism evidence="2 3">
    <name type="scientific">Schistosoma rodhaini</name>
    <dbReference type="NCBI Taxonomy" id="6188"/>
    <lineage>
        <taxon>Eukaryota</taxon>
        <taxon>Metazoa</taxon>
        <taxon>Spiralia</taxon>
        <taxon>Lophotrochozoa</taxon>
        <taxon>Platyhelminthes</taxon>
        <taxon>Trematoda</taxon>
        <taxon>Digenea</taxon>
        <taxon>Strigeidida</taxon>
        <taxon>Schistosomatoidea</taxon>
        <taxon>Schistosomatidae</taxon>
        <taxon>Schistosoma</taxon>
    </lineage>
</organism>
<name>A0AA85ENK3_9TREM</name>
<sequence>MKDMPLSIEGQVALAATEDPARTTIVQCSSNLNAETSGEWITRKRKRDGKIPKESARIFDKSSLDSRPAHQATPLKSKCKKIFNTVVDRNSLTSPNVVVSHSLDPYDIVIKKANSKKPVANR</sequence>
<protein>
    <submittedName>
        <fullName evidence="3">Uncharacterized protein</fullName>
    </submittedName>
</protein>
<keyword evidence="2" id="KW-1185">Reference proteome</keyword>
<reference evidence="3" key="2">
    <citation type="submission" date="2023-11" db="UniProtKB">
        <authorList>
            <consortium name="WormBaseParasite"/>
        </authorList>
    </citation>
    <scope>IDENTIFICATION</scope>
</reference>
<feature type="region of interest" description="Disordered" evidence="1">
    <location>
        <begin position="44"/>
        <end position="73"/>
    </location>
</feature>
<reference evidence="2" key="1">
    <citation type="submission" date="2022-06" db="EMBL/GenBank/DDBJ databases">
        <authorList>
            <person name="Berger JAMES D."/>
            <person name="Berger JAMES D."/>
        </authorList>
    </citation>
    <scope>NUCLEOTIDE SEQUENCE [LARGE SCALE GENOMIC DNA]</scope>
</reference>
<evidence type="ECO:0000313" key="2">
    <source>
        <dbReference type="Proteomes" id="UP000050792"/>
    </source>
</evidence>
<dbReference type="Proteomes" id="UP000050792">
    <property type="component" value="Unassembled WGS sequence"/>
</dbReference>
<feature type="compositionally biased region" description="Basic and acidic residues" evidence="1">
    <location>
        <begin position="49"/>
        <end position="68"/>
    </location>
</feature>
<evidence type="ECO:0000313" key="3">
    <source>
        <dbReference type="WBParaSite" id="SRDH1_16440.1"/>
    </source>
</evidence>
<dbReference type="WBParaSite" id="SRDH1_16440.1">
    <property type="protein sequence ID" value="SRDH1_16440.1"/>
    <property type="gene ID" value="SRDH1_16440"/>
</dbReference>
<accession>A0AA85ENK3</accession>